<accession>A0AAE0VIU3</accession>
<dbReference type="GO" id="GO:1902004">
    <property type="term" value="P:positive regulation of amyloid-beta formation"/>
    <property type="evidence" value="ECO:0007669"/>
    <property type="project" value="TreeGrafter"/>
</dbReference>
<name>A0AAE0VIU3_9BIVA</name>
<dbReference type="GO" id="GO:0005802">
    <property type="term" value="C:trans-Golgi network"/>
    <property type="evidence" value="ECO:0007669"/>
    <property type="project" value="TreeGrafter"/>
</dbReference>
<proteinExistence type="predicted"/>
<feature type="region of interest" description="Disordered" evidence="1">
    <location>
        <begin position="309"/>
        <end position="328"/>
    </location>
</feature>
<protein>
    <recommendedName>
        <fullName evidence="2">Gamma-secretase-activating protein C-terminal domain-containing protein</fullName>
    </recommendedName>
</protein>
<dbReference type="AlphaFoldDB" id="A0AAE0VIU3"/>
<dbReference type="PANTHER" id="PTHR13630:SF1">
    <property type="entry name" value="GAMMA-SECRETASE-ACTIVATING PROTEIN"/>
    <property type="match status" value="1"/>
</dbReference>
<feature type="domain" description="Gamma-secretase-activating protein C-terminal" evidence="2">
    <location>
        <begin position="774"/>
        <end position="884"/>
    </location>
</feature>
<keyword evidence="4" id="KW-1185">Reference proteome</keyword>
<evidence type="ECO:0000313" key="4">
    <source>
        <dbReference type="Proteomes" id="UP001195483"/>
    </source>
</evidence>
<evidence type="ECO:0000313" key="3">
    <source>
        <dbReference type="EMBL" id="KAK3579419.1"/>
    </source>
</evidence>
<dbReference type="PANTHER" id="PTHR13630">
    <property type="entry name" value="GAMMA-SECRETASE-ACTIVATING PROTEIN"/>
    <property type="match status" value="1"/>
</dbReference>
<comment type="caution">
    <text evidence="3">The sequence shown here is derived from an EMBL/GenBank/DDBJ whole genome shotgun (WGS) entry which is preliminary data.</text>
</comment>
<reference evidence="3" key="3">
    <citation type="submission" date="2023-05" db="EMBL/GenBank/DDBJ databases">
        <authorList>
            <person name="Smith C.H."/>
        </authorList>
    </citation>
    <scope>NUCLEOTIDE SEQUENCE</scope>
    <source>
        <strain evidence="3">CHS0354</strain>
        <tissue evidence="3">Mantle</tissue>
    </source>
</reference>
<dbReference type="InterPro" id="IPR028010">
    <property type="entry name" value="GSAP_C_dom"/>
</dbReference>
<evidence type="ECO:0000256" key="1">
    <source>
        <dbReference type="SAM" id="MobiDB-lite"/>
    </source>
</evidence>
<reference evidence="3" key="2">
    <citation type="journal article" date="2021" name="Genome Biol. Evol.">
        <title>Developing a high-quality reference genome for a parasitic bivalve with doubly uniparental inheritance (Bivalvia: Unionida).</title>
        <authorList>
            <person name="Smith C.H."/>
        </authorList>
    </citation>
    <scope>NUCLEOTIDE SEQUENCE</scope>
    <source>
        <strain evidence="3">CHS0354</strain>
        <tissue evidence="3">Mantle</tissue>
    </source>
</reference>
<dbReference type="EMBL" id="JAEAOA010001776">
    <property type="protein sequence ID" value="KAK3579419.1"/>
    <property type="molecule type" value="Genomic_DNA"/>
</dbReference>
<organism evidence="3 4">
    <name type="scientific">Potamilus streckersoni</name>
    <dbReference type="NCBI Taxonomy" id="2493646"/>
    <lineage>
        <taxon>Eukaryota</taxon>
        <taxon>Metazoa</taxon>
        <taxon>Spiralia</taxon>
        <taxon>Lophotrochozoa</taxon>
        <taxon>Mollusca</taxon>
        <taxon>Bivalvia</taxon>
        <taxon>Autobranchia</taxon>
        <taxon>Heteroconchia</taxon>
        <taxon>Palaeoheterodonta</taxon>
        <taxon>Unionida</taxon>
        <taxon>Unionoidea</taxon>
        <taxon>Unionidae</taxon>
        <taxon>Ambleminae</taxon>
        <taxon>Lampsilini</taxon>
        <taxon>Potamilus</taxon>
    </lineage>
</organism>
<evidence type="ECO:0000259" key="2">
    <source>
        <dbReference type="Pfam" id="PF14959"/>
    </source>
</evidence>
<dbReference type="Proteomes" id="UP001195483">
    <property type="component" value="Unassembled WGS sequence"/>
</dbReference>
<reference evidence="3" key="1">
    <citation type="journal article" date="2021" name="Genome Biol. Evol.">
        <title>A High-Quality Reference Genome for a Parasitic Bivalve with Doubly Uniparental Inheritance (Bivalvia: Unionida).</title>
        <authorList>
            <person name="Smith C.H."/>
        </authorList>
    </citation>
    <scope>NUCLEOTIDE SEQUENCE</scope>
    <source>
        <strain evidence="3">CHS0354</strain>
    </source>
</reference>
<gene>
    <name evidence="3" type="ORF">CHS0354_029728</name>
</gene>
<sequence>MVAVTKILDLRESIENFLLQRRAELKLPSPLKREYSIRVLNQEKDGCLLYTWDEITAWSQSVNVTHFGQYDPDTQRHQVLYIYNQCVHVVSASINQQRTLLAFTTYDKNGEVGRTVDVSKRSSKGIYSVFLAEIKAKNARVFSLNLERPMFLKAQFLYIDSDSDKESRMIVFLHRESVGLYSIPLTRVLEKGIVMRGQPKTEQIVKKFVWCQWDAVNQRLFYIYFRSRGDEDKDPILACLQFYSNARHDNMLEVPLNFPFPGSKHFNRVAYDNVSFHPGIPDRSLRLCVLTQPNGTFCVCYQQQHSSSATEHRSKSSPRPPSSPLLRTSSHQQHISPFQIQSSPTALECDSVEINYYICMVHHAKTLHGTVSGMPNSVRRLPLHFSWLGDNLLVILPGYFVHILNVSIEFEPCHHILLHSKTCPFSLLSSVSTSPMSTKALSQMVTSISETGETLKDKTTVSMLSSMLEGWDTLSSTTVHGFTDQASGGYLLDTSSYLLWKMTLNTDSLLQVFAECYMSTTRAAILHYMVVRLHDLSLLKQLFEIVCNDICSFEVPSLMGDFFMGMTYVSMRGQMDKELMRLIPFTVTETFRGQFDKTPNRERLAKLSYSSMHSVKIGTKAAKERHQKHGGVTEDMWDILQQHLHWMQHDKAHRFSQETVKQGYQQLLISNTGLNSGRKLEQGQEQGSFLNRLHSSLSKPDVMLSDKALESRRLDSILGTPPQFLYGLSVTETSEQILSLTKELLCKHIKRYTRKESKLRAESVAKEYVNCQVQQSRLLCHLLWSLRGRFILSEEQILQIYLPKSKSLEELELFQLLERYSLVLTDLAYPVPQRFPAIFTSVAFRCLDFHLFLQYADRGVLQLTADFMVQLLTNVSDTDEGCKIKHQIISRLSQSSSEECLKQWGQSSCSRYFAHQQTAESLMDYNGKGRLEFYKNTGADTRQASGLSSTLSSTSDSVSFPPLSSFLQMLEQADPEKPYRRHRQQPQHLEMQILEDVALHHTSTHTNYNMSTVNF</sequence>
<dbReference type="Pfam" id="PF14959">
    <property type="entry name" value="GSAP-16"/>
    <property type="match status" value="1"/>
</dbReference>
<dbReference type="InterPro" id="IPR026172">
    <property type="entry name" value="GSAP_fam"/>
</dbReference>